<sequence length="552" mass="62226">MTCFKSAFLLVGKKFFAHSPRSNESKSGIMPKNNETDGSAVNITTTSSVSSSPLDMRAKDTETESTPNSNGRPELPKFIPTGHSGRTLVLCFDGTGDQFDMDNSNVIAFFTMLKKGDNDNQMVYYQAGIGTYFAPQVATPRASKFSKLLDEAIAWNLHAHLMDGYEFLMQNYKADDRICIFGFSRGAYTARALAGMLHKVGLLPACNHQQVPFAYKMYTNTSEKGWKQANAFKKAFSIDVPIEFLGVWDTVNSVGLIPRWLPFTASNTIVRTFRHAISLDERRAKFKTNLWNTPTPAKLTSETEDQNQANQHKAHDRPTEELELLIAMERKYSDFSNRQTDVEEVPRSLNVWFAGCHCDIGGGSVDNDTAHALARIPLRWMVRECFKANTGIMFDTDGLRGIGLDPHAIYPVVQPRPPPLSTTNMRIQTARDPEADIGEHGASISTQPLSEEDHELRDALSPIYDQLTLARFWWVLEFIPFRQMYGKGDNTVKFTFRWNKGAGRVIPKQDHIVKVHRTVKMRMEATHCDGGKYEPKAHFHEALKSGNLRWVD</sequence>
<dbReference type="OrthoDB" id="3162439at2759"/>
<evidence type="ECO:0000259" key="2">
    <source>
        <dbReference type="Pfam" id="PF09994"/>
    </source>
</evidence>
<gene>
    <name evidence="3" type="ORF">HYPSUDRAFT_206046</name>
</gene>
<organism evidence="3 4">
    <name type="scientific">Hypholoma sublateritium (strain FD-334 SS-4)</name>
    <dbReference type="NCBI Taxonomy" id="945553"/>
    <lineage>
        <taxon>Eukaryota</taxon>
        <taxon>Fungi</taxon>
        <taxon>Dikarya</taxon>
        <taxon>Basidiomycota</taxon>
        <taxon>Agaricomycotina</taxon>
        <taxon>Agaricomycetes</taxon>
        <taxon>Agaricomycetidae</taxon>
        <taxon>Agaricales</taxon>
        <taxon>Agaricineae</taxon>
        <taxon>Strophariaceae</taxon>
        <taxon>Hypholoma</taxon>
    </lineage>
</organism>
<feature type="region of interest" description="Disordered" evidence="1">
    <location>
        <begin position="295"/>
        <end position="316"/>
    </location>
</feature>
<reference evidence="4" key="1">
    <citation type="submission" date="2014-04" db="EMBL/GenBank/DDBJ databases">
        <title>Evolutionary Origins and Diversification of the Mycorrhizal Mutualists.</title>
        <authorList>
            <consortium name="DOE Joint Genome Institute"/>
            <consortium name="Mycorrhizal Genomics Consortium"/>
            <person name="Kohler A."/>
            <person name="Kuo A."/>
            <person name="Nagy L.G."/>
            <person name="Floudas D."/>
            <person name="Copeland A."/>
            <person name="Barry K.W."/>
            <person name="Cichocki N."/>
            <person name="Veneault-Fourrey C."/>
            <person name="LaButti K."/>
            <person name="Lindquist E.A."/>
            <person name="Lipzen A."/>
            <person name="Lundell T."/>
            <person name="Morin E."/>
            <person name="Murat C."/>
            <person name="Riley R."/>
            <person name="Ohm R."/>
            <person name="Sun H."/>
            <person name="Tunlid A."/>
            <person name="Henrissat B."/>
            <person name="Grigoriev I.V."/>
            <person name="Hibbett D.S."/>
            <person name="Martin F."/>
        </authorList>
    </citation>
    <scope>NUCLEOTIDE SEQUENCE [LARGE SCALE GENOMIC DNA]</scope>
    <source>
        <strain evidence="4">FD-334 SS-4</strain>
    </source>
</reference>
<dbReference type="InterPro" id="IPR029058">
    <property type="entry name" value="AB_hydrolase_fold"/>
</dbReference>
<feature type="domain" description="T6SS Phospholipase effector Tle1-like catalytic" evidence="2">
    <location>
        <begin position="86"/>
        <end position="384"/>
    </location>
</feature>
<feature type="compositionally biased region" description="Polar residues" evidence="1">
    <location>
        <begin position="295"/>
        <end position="311"/>
    </location>
</feature>
<keyword evidence="4" id="KW-1185">Reference proteome</keyword>
<dbReference type="EMBL" id="KN817601">
    <property type="protein sequence ID" value="KJA17577.1"/>
    <property type="molecule type" value="Genomic_DNA"/>
</dbReference>
<feature type="region of interest" description="Disordered" evidence="1">
    <location>
        <begin position="19"/>
        <end position="78"/>
    </location>
</feature>
<dbReference type="AlphaFoldDB" id="A0A0D2KSE3"/>
<dbReference type="PANTHER" id="PTHR33840">
    <property type="match status" value="1"/>
</dbReference>
<proteinExistence type="predicted"/>
<protein>
    <recommendedName>
        <fullName evidence="2">T6SS Phospholipase effector Tle1-like catalytic domain-containing protein</fullName>
    </recommendedName>
</protein>
<accession>A0A0D2KSE3</accession>
<dbReference type="SUPFAM" id="SSF53474">
    <property type="entry name" value="alpha/beta-Hydrolases"/>
    <property type="match status" value="1"/>
</dbReference>
<dbReference type="Proteomes" id="UP000054270">
    <property type="component" value="Unassembled WGS sequence"/>
</dbReference>
<evidence type="ECO:0000313" key="4">
    <source>
        <dbReference type="Proteomes" id="UP000054270"/>
    </source>
</evidence>
<dbReference type="OMA" id="STHHKER"/>
<evidence type="ECO:0000313" key="3">
    <source>
        <dbReference type="EMBL" id="KJA17577.1"/>
    </source>
</evidence>
<dbReference type="PANTHER" id="PTHR33840:SF2">
    <property type="entry name" value="TLE1 PHOSPHOLIPASE DOMAIN-CONTAINING PROTEIN"/>
    <property type="match status" value="1"/>
</dbReference>
<dbReference type="InterPro" id="IPR018712">
    <property type="entry name" value="Tle1-like_cat"/>
</dbReference>
<name>A0A0D2KSE3_HYPSF</name>
<evidence type="ECO:0000256" key="1">
    <source>
        <dbReference type="SAM" id="MobiDB-lite"/>
    </source>
</evidence>
<dbReference type="STRING" id="945553.A0A0D2KSE3"/>
<dbReference type="Pfam" id="PF09994">
    <property type="entry name" value="T6SS_Tle1-like_cat"/>
    <property type="match status" value="1"/>
</dbReference>